<dbReference type="EMBL" id="ML210213">
    <property type="protein sequence ID" value="TFK23748.1"/>
    <property type="molecule type" value="Genomic_DNA"/>
</dbReference>
<evidence type="ECO:0000256" key="1">
    <source>
        <dbReference type="SAM" id="MobiDB-lite"/>
    </source>
</evidence>
<accession>A0A5C3L6B5</accession>
<feature type="region of interest" description="Disordered" evidence="1">
    <location>
        <begin position="59"/>
        <end position="104"/>
    </location>
</feature>
<protein>
    <submittedName>
        <fullName evidence="2">Uncharacterized protein</fullName>
    </submittedName>
</protein>
<evidence type="ECO:0000313" key="2">
    <source>
        <dbReference type="EMBL" id="TFK23748.1"/>
    </source>
</evidence>
<keyword evidence="3" id="KW-1185">Reference proteome</keyword>
<feature type="compositionally biased region" description="Pro residues" evidence="1">
    <location>
        <begin position="90"/>
        <end position="104"/>
    </location>
</feature>
<reference evidence="2 3" key="1">
    <citation type="journal article" date="2019" name="Nat. Ecol. Evol.">
        <title>Megaphylogeny resolves global patterns of mushroom evolution.</title>
        <authorList>
            <person name="Varga T."/>
            <person name="Krizsan K."/>
            <person name="Foldi C."/>
            <person name="Dima B."/>
            <person name="Sanchez-Garcia M."/>
            <person name="Sanchez-Ramirez S."/>
            <person name="Szollosi G.J."/>
            <person name="Szarkandi J.G."/>
            <person name="Papp V."/>
            <person name="Albert L."/>
            <person name="Andreopoulos W."/>
            <person name="Angelini C."/>
            <person name="Antonin V."/>
            <person name="Barry K.W."/>
            <person name="Bougher N.L."/>
            <person name="Buchanan P."/>
            <person name="Buyck B."/>
            <person name="Bense V."/>
            <person name="Catcheside P."/>
            <person name="Chovatia M."/>
            <person name="Cooper J."/>
            <person name="Damon W."/>
            <person name="Desjardin D."/>
            <person name="Finy P."/>
            <person name="Geml J."/>
            <person name="Haridas S."/>
            <person name="Hughes K."/>
            <person name="Justo A."/>
            <person name="Karasinski D."/>
            <person name="Kautmanova I."/>
            <person name="Kiss B."/>
            <person name="Kocsube S."/>
            <person name="Kotiranta H."/>
            <person name="LaButti K.M."/>
            <person name="Lechner B.E."/>
            <person name="Liimatainen K."/>
            <person name="Lipzen A."/>
            <person name="Lukacs Z."/>
            <person name="Mihaltcheva S."/>
            <person name="Morgado L.N."/>
            <person name="Niskanen T."/>
            <person name="Noordeloos M.E."/>
            <person name="Ohm R.A."/>
            <person name="Ortiz-Santana B."/>
            <person name="Ovrebo C."/>
            <person name="Racz N."/>
            <person name="Riley R."/>
            <person name="Savchenko A."/>
            <person name="Shiryaev A."/>
            <person name="Soop K."/>
            <person name="Spirin V."/>
            <person name="Szebenyi C."/>
            <person name="Tomsovsky M."/>
            <person name="Tulloss R.E."/>
            <person name="Uehling J."/>
            <person name="Grigoriev I.V."/>
            <person name="Vagvolgyi C."/>
            <person name="Papp T."/>
            <person name="Martin F.M."/>
            <person name="Miettinen O."/>
            <person name="Hibbett D.S."/>
            <person name="Nagy L.G."/>
        </authorList>
    </citation>
    <scope>NUCLEOTIDE SEQUENCE [LARGE SCALE GENOMIC DNA]</scope>
    <source>
        <strain evidence="2 3">CBS 121175</strain>
    </source>
</reference>
<organism evidence="2 3">
    <name type="scientific">Coprinopsis marcescibilis</name>
    <name type="common">Agaric fungus</name>
    <name type="synonym">Psathyrella marcescibilis</name>
    <dbReference type="NCBI Taxonomy" id="230819"/>
    <lineage>
        <taxon>Eukaryota</taxon>
        <taxon>Fungi</taxon>
        <taxon>Dikarya</taxon>
        <taxon>Basidiomycota</taxon>
        <taxon>Agaricomycotina</taxon>
        <taxon>Agaricomycetes</taxon>
        <taxon>Agaricomycetidae</taxon>
        <taxon>Agaricales</taxon>
        <taxon>Agaricineae</taxon>
        <taxon>Psathyrellaceae</taxon>
        <taxon>Coprinopsis</taxon>
    </lineage>
</organism>
<evidence type="ECO:0000313" key="3">
    <source>
        <dbReference type="Proteomes" id="UP000307440"/>
    </source>
</evidence>
<name>A0A5C3L6B5_COPMA</name>
<gene>
    <name evidence="2" type="ORF">FA15DRAFT_656496</name>
</gene>
<dbReference type="Proteomes" id="UP000307440">
    <property type="component" value="Unassembled WGS sequence"/>
</dbReference>
<sequence length="104" mass="11412">MVATLVSTTVAQDYEDNYERDVFYSRGLEDGGGAYYPSGALLDAIAEELERRMYLAPPGVRDVLPRPRPAWRRPARSRGGAGRSFMGAPFPRPPTPPPPPPPTN</sequence>
<dbReference type="AlphaFoldDB" id="A0A5C3L6B5"/>
<proteinExistence type="predicted"/>